<name>A0A382AK63_9ZZZZ</name>
<keyword evidence="1" id="KW-0378">Hydrolase</keyword>
<dbReference type="PRINTS" id="PR00111">
    <property type="entry name" value="ABHYDROLASE"/>
</dbReference>
<dbReference type="PRINTS" id="PR00412">
    <property type="entry name" value="EPOXHYDRLASE"/>
</dbReference>
<reference evidence="3" key="1">
    <citation type="submission" date="2018-05" db="EMBL/GenBank/DDBJ databases">
        <authorList>
            <person name="Lanie J.A."/>
            <person name="Ng W.-L."/>
            <person name="Kazmierczak K.M."/>
            <person name="Andrzejewski T.M."/>
            <person name="Davidsen T.M."/>
            <person name="Wayne K.J."/>
            <person name="Tettelin H."/>
            <person name="Glass J.I."/>
            <person name="Rusch D."/>
            <person name="Podicherti R."/>
            <person name="Tsui H.-C.T."/>
            <person name="Winkler M.E."/>
        </authorList>
    </citation>
    <scope>NUCLEOTIDE SEQUENCE</scope>
</reference>
<accession>A0A382AK63</accession>
<organism evidence="3">
    <name type="scientific">marine metagenome</name>
    <dbReference type="NCBI Taxonomy" id="408172"/>
    <lineage>
        <taxon>unclassified sequences</taxon>
        <taxon>metagenomes</taxon>
        <taxon>ecological metagenomes</taxon>
    </lineage>
</organism>
<feature type="domain" description="AB hydrolase-1" evidence="2">
    <location>
        <begin position="6"/>
        <end position="257"/>
    </location>
</feature>
<evidence type="ECO:0000313" key="3">
    <source>
        <dbReference type="EMBL" id="SVB01651.1"/>
    </source>
</evidence>
<feature type="non-terminal residue" evidence="3">
    <location>
        <position position="1"/>
    </location>
</feature>
<dbReference type="InterPro" id="IPR000639">
    <property type="entry name" value="Epox_hydrolase-like"/>
</dbReference>
<dbReference type="AlphaFoldDB" id="A0A382AK63"/>
<dbReference type="Pfam" id="PF00561">
    <property type="entry name" value="Abhydrolase_1"/>
    <property type="match status" value="1"/>
</dbReference>
<dbReference type="PANTHER" id="PTHR43329">
    <property type="entry name" value="EPOXIDE HYDROLASE"/>
    <property type="match status" value="1"/>
</dbReference>
<dbReference type="EMBL" id="UINC01025663">
    <property type="protein sequence ID" value="SVB01651.1"/>
    <property type="molecule type" value="Genomic_DNA"/>
</dbReference>
<dbReference type="GO" id="GO:0016787">
    <property type="term" value="F:hydrolase activity"/>
    <property type="evidence" value="ECO:0007669"/>
    <property type="project" value="UniProtKB-KW"/>
</dbReference>
<gene>
    <name evidence="3" type="ORF">METZ01_LOCUS154505</name>
</gene>
<proteinExistence type="predicted"/>
<evidence type="ECO:0000256" key="1">
    <source>
        <dbReference type="ARBA" id="ARBA00022801"/>
    </source>
</evidence>
<protein>
    <recommendedName>
        <fullName evidence="2">AB hydrolase-1 domain-containing protein</fullName>
    </recommendedName>
</protein>
<dbReference type="InterPro" id="IPR029058">
    <property type="entry name" value="AB_hydrolase_fold"/>
</dbReference>
<dbReference type="InterPro" id="IPR000073">
    <property type="entry name" value="AB_hydrolase_1"/>
</dbReference>
<evidence type="ECO:0000259" key="2">
    <source>
        <dbReference type="Pfam" id="PF00561"/>
    </source>
</evidence>
<dbReference type="SUPFAM" id="SSF53474">
    <property type="entry name" value="alpha/beta-Hydrolases"/>
    <property type="match status" value="1"/>
</dbReference>
<dbReference type="Gene3D" id="3.40.50.1820">
    <property type="entry name" value="alpha/beta hydrolase"/>
    <property type="match status" value="1"/>
</dbReference>
<sequence>EAGEGPTVLALHGFPDHARSYRHQLIALAEAGYRVVAPYMRGYAPTEIPEDSYFGVPALARDAVALAEALSSDPVVLIGHDWGAAAAHAAVVLAPERFSKLITMSVPAGVAFSQSLVTSPEQQRRSWYMFYFQHPMADVAVPLNDFAFIERLWRDWSPDWNIPTEELALVKATLGQPGVLAAALNYYRHTFNPPPNAPQLGTSGRSRQIQVPTLYIHGRNDGCIGVELTDGMEEVFKNGFRKVIVEGAGHFVHQEKPDEVNRVILEFLE</sequence>